<reference evidence="12" key="1">
    <citation type="submission" date="2022-07" db="EMBL/GenBank/DDBJ databases">
        <authorList>
            <person name="Macas J."/>
            <person name="Novak P."/>
            <person name="Neumann P."/>
        </authorList>
    </citation>
    <scope>NUCLEOTIDE SEQUENCE</scope>
</reference>
<dbReference type="Gene3D" id="1.10.10.10">
    <property type="entry name" value="Winged helix-like DNA-binding domain superfamily/Winged helix DNA-binding domain"/>
    <property type="match status" value="1"/>
</dbReference>
<dbReference type="GO" id="GO:0006357">
    <property type="term" value="P:regulation of transcription by RNA polymerase II"/>
    <property type="evidence" value="ECO:0007669"/>
    <property type="project" value="TreeGrafter"/>
</dbReference>
<evidence type="ECO:0000256" key="1">
    <source>
        <dbReference type="ARBA" id="ARBA00004123"/>
    </source>
</evidence>
<keyword evidence="6" id="KW-0238">DNA-binding</keyword>
<keyword evidence="8" id="KW-0539">Nucleus</keyword>
<dbReference type="AlphaFoldDB" id="A0AAV0FH45"/>
<evidence type="ECO:0000259" key="11">
    <source>
        <dbReference type="PROSITE" id="PS00434"/>
    </source>
</evidence>
<protein>
    <recommendedName>
        <fullName evidence="11">HSF-type DNA-binding domain-containing protein</fullName>
    </recommendedName>
</protein>
<dbReference type="PANTHER" id="PTHR10015:SF285">
    <property type="entry name" value="HEAT STRESS TRANSCRIPTION FACTOR B-3"/>
    <property type="match status" value="1"/>
</dbReference>
<dbReference type="Proteomes" id="UP001152523">
    <property type="component" value="Unassembled WGS sequence"/>
</dbReference>
<keyword evidence="4" id="KW-0805">Transcription regulation</keyword>
<accession>A0AAV0FH45</accession>
<evidence type="ECO:0000256" key="5">
    <source>
        <dbReference type="ARBA" id="ARBA00023016"/>
    </source>
</evidence>
<evidence type="ECO:0000256" key="4">
    <source>
        <dbReference type="ARBA" id="ARBA00023015"/>
    </source>
</evidence>
<feature type="region of interest" description="Disordered" evidence="10">
    <location>
        <begin position="267"/>
        <end position="297"/>
    </location>
</feature>
<dbReference type="InterPro" id="IPR000232">
    <property type="entry name" value="HSF_DNA-bd"/>
</dbReference>
<evidence type="ECO:0000256" key="2">
    <source>
        <dbReference type="ARBA" id="ARBA00011233"/>
    </source>
</evidence>
<dbReference type="PROSITE" id="PS00434">
    <property type="entry name" value="HSF_DOMAIN"/>
    <property type="match status" value="1"/>
</dbReference>
<keyword evidence="3" id="KW-0597">Phosphoprotein</keyword>
<gene>
    <name evidence="12" type="ORF">CEPIT_LOCUS34137</name>
</gene>
<dbReference type="GO" id="GO:0003700">
    <property type="term" value="F:DNA-binding transcription factor activity"/>
    <property type="evidence" value="ECO:0007669"/>
    <property type="project" value="InterPro"/>
</dbReference>
<feature type="compositionally biased region" description="Basic and acidic residues" evidence="10">
    <location>
        <begin position="278"/>
        <end position="291"/>
    </location>
</feature>
<keyword evidence="7" id="KW-0804">Transcription</keyword>
<proteinExistence type="inferred from homology"/>
<feature type="domain" description="HSF-type DNA-binding" evidence="11">
    <location>
        <begin position="71"/>
        <end position="95"/>
    </location>
</feature>
<dbReference type="FunFam" id="1.10.10.10:FF:000037">
    <property type="entry name" value="Heat stress transcription factor B-4"/>
    <property type="match status" value="1"/>
</dbReference>
<evidence type="ECO:0000313" key="12">
    <source>
        <dbReference type="EMBL" id="CAH9134945.1"/>
    </source>
</evidence>
<evidence type="ECO:0000256" key="9">
    <source>
        <dbReference type="RuleBase" id="RU004020"/>
    </source>
</evidence>
<name>A0AAV0FH45_9ASTE</name>
<evidence type="ECO:0000256" key="7">
    <source>
        <dbReference type="ARBA" id="ARBA00023163"/>
    </source>
</evidence>
<dbReference type="InterPro" id="IPR036390">
    <property type="entry name" value="WH_DNA-bd_sf"/>
</dbReference>
<evidence type="ECO:0000256" key="10">
    <source>
        <dbReference type="SAM" id="MobiDB-lite"/>
    </source>
</evidence>
<evidence type="ECO:0000313" key="13">
    <source>
        <dbReference type="Proteomes" id="UP001152523"/>
    </source>
</evidence>
<comment type="subunit">
    <text evidence="2">Homotrimer.</text>
</comment>
<dbReference type="InterPro" id="IPR036388">
    <property type="entry name" value="WH-like_DNA-bd_sf"/>
</dbReference>
<evidence type="ECO:0000256" key="6">
    <source>
        <dbReference type="ARBA" id="ARBA00023125"/>
    </source>
</evidence>
<comment type="caution">
    <text evidence="12">The sequence shown here is derived from an EMBL/GenBank/DDBJ whole genome shotgun (WGS) entry which is preliminary data.</text>
</comment>
<dbReference type="PRINTS" id="PR00056">
    <property type="entry name" value="HSFDOMAIN"/>
</dbReference>
<dbReference type="GO" id="GO:0000978">
    <property type="term" value="F:RNA polymerase II cis-regulatory region sequence-specific DNA binding"/>
    <property type="evidence" value="ECO:0007669"/>
    <property type="project" value="TreeGrafter"/>
</dbReference>
<sequence length="297" mass="34116">MLLGLAASECSSGDGNGKGLLEYVKKWSPSPFLLKTYMLVEDPATDDVISWNADGTSFVVWQPAEFARDLLPTVFKHSNFSSFVRQLNTYGFRKVASARWEFCNSKFQKGEKDLLCDIPRRKPTLAANNKQPANIKSNNFVDHQPKYDEEQKSLSSTTSMRVSFPSEYDILIEENKRLRGENGILSSELLTMKRKCQDLLDLMSTYATSDIRRRWRRPTTANSYEEEEEEQEEEEERSFMLFGVRLIKLAEKKRKRKEFSGAAKLFLPQTPTYANKSPRFEGRSHDGKQFEDTGDAV</sequence>
<comment type="subcellular location">
    <subcellularLocation>
        <location evidence="1">Nucleus</location>
    </subcellularLocation>
</comment>
<evidence type="ECO:0000256" key="3">
    <source>
        <dbReference type="ARBA" id="ARBA00022553"/>
    </source>
</evidence>
<evidence type="ECO:0000256" key="8">
    <source>
        <dbReference type="ARBA" id="ARBA00023242"/>
    </source>
</evidence>
<dbReference type="Pfam" id="PF00447">
    <property type="entry name" value="HSF_DNA-bind"/>
    <property type="match status" value="1"/>
</dbReference>
<keyword evidence="13" id="KW-1185">Reference proteome</keyword>
<dbReference type="PANTHER" id="PTHR10015">
    <property type="entry name" value="HEAT SHOCK TRANSCRIPTION FACTOR"/>
    <property type="match status" value="1"/>
</dbReference>
<dbReference type="GO" id="GO:0005634">
    <property type="term" value="C:nucleus"/>
    <property type="evidence" value="ECO:0007669"/>
    <property type="project" value="UniProtKB-SubCell"/>
</dbReference>
<dbReference type="EMBL" id="CAMAPF010000984">
    <property type="protein sequence ID" value="CAH9134945.1"/>
    <property type="molecule type" value="Genomic_DNA"/>
</dbReference>
<organism evidence="12 13">
    <name type="scientific">Cuscuta epithymum</name>
    <dbReference type="NCBI Taxonomy" id="186058"/>
    <lineage>
        <taxon>Eukaryota</taxon>
        <taxon>Viridiplantae</taxon>
        <taxon>Streptophyta</taxon>
        <taxon>Embryophyta</taxon>
        <taxon>Tracheophyta</taxon>
        <taxon>Spermatophyta</taxon>
        <taxon>Magnoliopsida</taxon>
        <taxon>eudicotyledons</taxon>
        <taxon>Gunneridae</taxon>
        <taxon>Pentapetalae</taxon>
        <taxon>asterids</taxon>
        <taxon>lamiids</taxon>
        <taxon>Solanales</taxon>
        <taxon>Convolvulaceae</taxon>
        <taxon>Cuscuteae</taxon>
        <taxon>Cuscuta</taxon>
        <taxon>Cuscuta subgen. Cuscuta</taxon>
    </lineage>
</organism>
<keyword evidence="5" id="KW-0346">Stress response</keyword>
<dbReference type="SUPFAM" id="SSF46785">
    <property type="entry name" value="Winged helix' DNA-binding domain"/>
    <property type="match status" value="1"/>
</dbReference>
<comment type="similarity">
    <text evidence="9">Belongs to the HSF family.</text>
</comment>
<dbReference type="SMART" id="SM00415">
    <property type="entry name" value="HSF"/>
    <property type="match status" value="1"/>
</dbReference>